<organism evidence="3 4">
    <name type="scientific">Marasmiellus scandens</name>
    <dbReference type="NCBI Taxonomy" id="2682957"/>
    <lineage>
        <taxon>Eukaryota</taxon>
        <taxon>Fungi</taxon>
        <taxon>Dikarya</taxon>
        <taxon>Basidiomycota</taxon>
        <taxon>Agaricomycotina</taxon>
        <taxon>Agaricomycetes</taxon>
        <taxon>Agaricomycetidae</taxon>
        <taxon>Agaricales</taxon>
        <taxon>Marasmiineae</taxon>
        <taxon>Omphalotaceae</taxon>
        <taxon>Marasmiellus</taxon>
    </lineage>
</organism>
<gene>
    <name evidence="3" type="ORF">VKT23_010094</name>
</gene>
<feature type="domain" description="DUF7330" evidence="2">
    <location>
        <begin position="32"/>
        <end position="217"/>
    </location>
</feature>
<sequence>MVGNPSTSRTSPPPYSGIGETKSPRSTKTPSNYVTIVREKGPIKAEFNIDPTLTVHESLLPGLFGEETSSNRNNLSVKALSGEIDIDVHLQASVNRSEEPEVKINVQSLKGDVTIRLYAPMSGDLRCRCNLIVAANKGSIFLLLPESYAGLINVTAKGQMIVSDGLSSYLNIQSEAKRTKRCTVGNVLAWRDIEKKKRDETIAWADRGRVYLQYNTETFEKPRTRLFKSL</sequence>
<feature type="compositionally biased region" description="Low complexity" evidence="1">
    <location>
        <begin position="1"/>
        <end position="10"/>
    </location>
</feature>
<keyword evidence="4" id="KW-1185">Reference proteome</keyword>
<evidence type="ECO:0000259" key="2">
    <source>
        <dbReference type="Pfam" id="PF24016"/>
    </source>
</evidence>
<protein>
    <recommendedName>
        <fullName evidence="2">DUF7330 domain-containing protein</fullName>
    </recommendedName>
</protein>
<dbReference type="InterPro" id="IPR055754">
    <property type="entry name" value="DUF7330"/>
</dbReference>
<comment type="caution">
    <text evidence="3">The sequence shown here is derived from an EMBL/GenBank/DDBJ whole genome shotgun (WGS) entry which is preliminary data.</text>
</comment>
<accession>A0ABR1JER4</accession>
<proteinExistence type="predicted"/>
<evidence type="ECO:0000313" key="3">
    <source>
        <dbReference type="EMBL" id="KAK7457755.1"/>
    </source>
</evidence>
<feature type="region of interest" description="Disordered" evidence="1">
    <location>
        <begin position="1"/>
        <end position="31"/>
    </location>
</feature>
<evidence type="ECO:0000256" key="1">
    <source>
        <dbReference type="SAM" id="MobiDB-lite"/>
    </source>
</evidence>
<reference evidence="3 4" key="1">
    <citation type="submission" date="2024-01" db="EMBL/GenBank/DDBJ databases">
        <title>A draft genome for the cacao thread blight pathogen Marasmiellus scandens.</title>
        <authorList>
            <person name="Baruah I.K."/>
            <person name="Leung J."/>
            <person name="Bukari Y."/>
            <person name="Amoako-Attah I."/>
            <person name="Meinhardt L.W."/>
            <person name="Bailey B.A."/>
            <person name="Cohen S.P."/>
        </authorList>
    </citation>
    <scope>NUCLEOTIDE SEQUENCE [LARGE SCALE GENOMIC DNA]</scope>
    <source>
        <strain evidence="3 4">GH-19</strain>
    </source>
</reference>
<name>A0ABR1JER4_9AGAR</name>
<dbReference type="EMBL" id="JBANRG010000019">
    <property type="protein sequence ID" value="KAK7457755.1"/>
    <property type="molecule type" value="Genomic_DNA"/>
</dbReference>
<evidence type="ECO:0000313" key="4">
    <source>
        <dbReference type="Proteomes" id="UP001498398"/>
    </source>
</evidence>
<dbReference type="Pfam" id="PF24016">
    <property type="entry name" value="DUF7330"/>
    <property type="match status" value="1"/>
</dbReference>
<dbReference type="Proteomes" id="UP001498398">
    <property type="component" value="Unassembled WGS sequence"/>
</dbReference>